<accession>A0A4Z2FD16</accession>
<name>A0A4Z2FD16_9TELE</name>
<feature type="region of interest" description="Disordered" evidence="1">
    <location>
        <begin position="66"/>
        <end position="85"/>
    </location>
</feature>
<feature type="region of interest" description="Disordered" evidence="1">
    <location>
        <begin position="90"/>
        <end position="117"/>
    </location>
</feature>
<comment type="caution">
    <text evidence="2">The sequence shown here is derived from an EMBL/GenBank/DDBJ whole genome shotgun (WGS) entry which is preliminary data.</text>
</comment>
<keyword evidence="3" id="KW-1185">Reference proteome</keyword>
<feature type="compositionally biased region" description="Basic and acidic residues" evidence="1">
    <location>
        <begin position="100"/>
        <end position="117"/>
    </location>
</feature>
<evidence type="ECO:0000313" key="2">
    <source>
        <dbReference type="EMBL" id="TNN39058.1"/>
    </source>
</evidence>
<feature type="region of interest" description="Disordered" evidence="1">
    <location>
        <begin position="1"/>
        <end position="45"/>
    </location>
</feature>
<evidence type="ECO:0000313" key="3">
    <source>
        <dbReference type="Proteomes" id="UP000314294"/>
    </source>
</evidence>
<sequence>MRSRDASSRERETPERRRGLSGAAAPDEKMRGAAPEPREEEKRRVFKGSLRSEWRVWGGGGISISDKGRCATRGGGGGDESRAHAMELDRSQIRGVMQDSRGDEGRGGDEDRGVEDR</sequence>
<feature type="compositionally biased region" description="Basic and acidic residues" evidence="1">
    <location>
        <begin position="26"/>
        <end position="43"/>
    </location>
</feature>
<protein>
    <submittedName>
        <fullName evidence="2">Uncharacterized protein</fullName>
    </submittedName>
</protein>
<evidence type="ECO:0000256" key="1">
    <source>
        <dbReference type="SAM" id="MobiDB-lite"/>
    </source>
</evidence>
<feature type="compositionally biased region" description="Basic and acidic residues" evidence="1">
    <location>
        <begin position="1"/>
        <end position="18"/>
    </location>
</feature>
<dbReference type="AlphaFoldDB" id="A0A4Z2FD16"/>
<organism evidence="2 3">
    <name type="scientific">Liparis tanakae</name>
    <name type="common">Tanaka's snailfish</name>
    <dbReference type="NCBI Taxonomy" id="230148"/>
    <lineage>
        <taxon>Eukaryota</taxon>
        <taxon>Metazoa</taxon>
        <taxon>Chordata</taxon>
        <taxon>Craniata</taxon>
        <taxon>Vertebrata</taxon>
        <taxon>Euteleostomi</taxon>
        <taxon>Actinopterygii</taxon>
        <taxon>Neopterygii</taxon>
        <taxon>Teleostei</taxon>
        <taxon>Neoteleostei</taxon>
        <taxon>Acanthomorphata</taxon>
        <taxon>Eupercaria</taxon>
        <taxon>Perciformes</taxon>
        <taxon>Cottioidei</taxon>
        <taxon>Cottales</taxon>
        <taxon>Liparidae</taxon>
        <taxon>Liparis</taxon>
    </lineage>
</organism>
<gene>
    <name evidence="2" type="ORF">EYF80_050780</name>
</gene>
<dbReference type="Proteomes" id="UP000314294">
    <property type="component" value="Unassembled WGS sequence"/>
</dbReference>
<dbReference type="EMBL" id="SRLO01001313">
    <property type="protein sequence ID" value="TNN39058.1"/>
    <property type="molecule type" value="Genomic_DNA"/>
</dbReference>
<reference evidence="2 3" key="1">
    <citation type="submission" date="2019-03" db="EMBL/GenBank/DDBJ databases">
        <title>First draft genome of Liparis tanakae, snailfish: a comprehensive survey of snailfish specific genes.</title>
        <authorList>
            <person name="Kim W."/>
            <person name="Song I."/>
            <person name="Jeong J.-H."/>
            <person name="Kim D."/>
            <person name="Kim S."/>
            <person name="Ryu S."/>
            <person name="Song J.Y."/>
            <person name="Lee S.K."/>
        </authorList>
    </citation>
    <scope>NUCLEOTIDE SEQUENCE [LARGE SCALE GENOMIC DNA]</scope>
    <source>
        <tissue evidence="2">Muscle</tissue>
    </source>
</reference>
<proteinExistence type="predicted"/>